<dbReference type="AlphaFoldDB" id="A0A6J4UB00"/>
<evidence type="ECO:0000313" key="2">
    <source>
        <dbReference type="EMBL" id="CAA9545810.1"/>
    </source>
</evidence>
<sequence length="101" mass="11067">DDPPDRIARDRADGSRDLSDPCRGILATGALRALAPARSRARVSAGLGLHRARRSGGDRGGAARRDCDRRHCDRDAPHRQPAADDDRRDRHDLDCPAPAWL</sequence>
<name>A0A6J4UB00_9BACT</name>
<feature type="non-terminal residue" evidence="2">
    <location>
        <position position="1"/>
    </location>
</feature>
<feature type="region of interest" description="Disordered" evidence="1">
    <location>
        <begin position="1"/>
        <end position="22"/>
    </location>
</feature>
<protein>
    <submittedName>
        <fullName evidence="2">Msl1536 protein</fullName>
    </submittedName>
</protein>
<feature type="region of interest" description="Disordered" evidence="1">
    <location>
        <begin position="34"/>
        <end position="101"/>
    </location>
</feature>
<feature type="compositionally biased region" description="Basic and acidic residues" evidence="1">
    <location>
        <begin position="1"/>
        <end position="20"/>
    </location>
</feature>
<feature type="non-terminal residue" evidence="2">
    <location>
        <position position="101"/>
    </location>
</feature>
<reference evidence="2" key="1">
    <citation type="submission" date="2020-02" db="EMBL/GenBank/DDBJ databases">
        <authorList>
            <person name="Meier V. D."/>
        </authorList>
    </citation>
    <scope>NUCLEOTIDE SEQUENCE</scope>
    <source>
        <strain evidence="2">AVDCRST_MAG87</strain>
    </source>
</reference>
<evidence type="ECO:0000256" key="1">
    <source>
        <dbReference type="SAM" id="MobiDB-lite"/>
    </source>
</evidence>
<accession>A0A6J4UB00</accession>
<dbReference type="EMBL" id="CADCWJ010000114">
    <property type="protein sequence ID" value="CAA9545810.1"/>
    <property type="molecule type" value="Genomic_DNA"/>
</dbReference>
<feature type="compositionally biased region" description="Basic and acidic residues" evidence="1">
    <location>
        <begin position="55"/>
        <end position="94"/>
    </location>
</feature>
<feature type="compositionally biased region" description="Low complexity" evidence="1">
    <location>
        <begin position="34"/>
        <end position="45"/>
    </location>
</feature>
<gene>
    <name evidence="2" type="ORF">AVDCRST_MAG87-457</name>
</gene>
<organism evidence="2">
    <name type="scientific">uncultured Thermomicrobiales bacterium</name>
    <dbReference type="NCBI Taxonomy" id="1645740"/>
    <lineage>
        <taxon>Bacteria</taxon>
        <taxon>Pseudomonadati</taxon>
        <taxon>Thermomicrobiota</taxon>
        <taxon>Thermomicrobia</taxon>
        <taxon>Thermomicrobiales</taxon>
        <taxon>environmental samples</taxon>
    </lineage>
</organism>
<proteinExistence type="predicted"/>